<protein>
    <submittedName>
        <fullName evidence="2">Uncharacterized protein</fullName>
    </submittedName>
</protein>
<proteinExistence type="predicted"/>
<evidence type="ECO:0000313" key="3">
    <source>
        <dbReference type="Proteomes" id="UP000265520"/>
    </source>
</evidence>
<reference evidence="2 3" key="1">
    <citation type="journal article" date="2018" name="Front. Plant Sci.">
        <title>Red Clover (Trifolium pratense) and Zigzag Clover (T. medium) - A Picture of Genomic Similarities and Differences.</title>
        <authorList>
            <person name="Dluhosova J."/>
            <person name="Istvanek J."/>
            <person name="Nedelnik J."/>
            <person name="Repkova J."/>
        </authorList>
    </citation>
    <scope>NUCLEOTIDE SEQUENCE [LARGE SCALE GENOMIC DNA]</scope>
    <source>
        <strain evidence="3">cv. 10/8</strain>
        <tissue evidence="2">Leaf</tissue>
    </source>
</reference>
<name>A0A392MUU6_9FABA</name>
<organism evidence="2 3">
    <name type="scientific">Trifolium medium</name>
    <dbReference type="NCBI Taxonomy" id="97028"/>
    <lineage>
        <taxon>Eukaryota</taxon>
        <taxon>Viridiplantae</taxon>
        <taxon>Streptophyta</taxon>
        <taxon>Embryophyta</taxon>
        <taxon>Tracheophyta</taxon>
        <taxon>Spermatophyta</taxon>
        <taxon>Magnoliopsida</taxon>
        <taxon>eudicotyledons</taxon>
        <taxon>Gunneridae</taxon>
        <taxon>Pentapetalae</taxon>
        <taxon>rosids</taxon>
        <taxon>fabids</taxon>
        <taxon>Fabales</taxon>
        <taxon>Fabaceae</taxon>
        <taxon>Papilionoideae</taxon>
        <taxon>50 kb inversion clade</taxon>
        <taxon>NPAAA clade</taxon>
        <taxon>Hologalegina</taxon>
        <taxon>IRL clade</taxon>
        <taxon>Trifolieae</taxon>
        <taxon>Trifolium</taxon>
    </lineage>
</organism>
<accession>A0A392MUU6</accession>
<feature type="compositionally biased region" description="Pro residues" evidence="1">
    <location>
        <begin position="1"/>
        <end position="12"/>
    </location>
</feature>
<sequence>PEAAASPPPPATPNSGNGSGEMLNCTKKLYMLTMMILAITFQNWI</sequence>
<evidence type="ECO:0000313" key="2">
    <source>
        <dbReference type="EMBL" id="MCH91251.1"/>
    </source>
</evidence>
<evidence type="ECO:0000256" key="1">
    <source>
        <dbReference type="SAM" id="MobiDB-lite"/>
    </source>
</evidence>
<feature type="non-terminal residue" evidence="2">
    <location>
        <position position="1"/>
    </location>
</feature>
<dbReference type="AlphaFoldDB" id="A0A392MUU6"/>
<dbReference type="EMBL" id="LXQA010020024">
    <property type="protein sequence ID" value="MCH91251.1"/>
    <property type="molecule type" value="Genomic_DNA"/>
</dbReference>
<keyword evidence="3" id="KW-1185">Reference proteome</keyword>
<dbReference type="Proteomes" id="UP000265520">
    <property type="component" value="Unassembled WGS sequence"/>
</dbReference>
<comment type="caution">
    <text evidence="2">The sequence shown here is derived from an EMBL/GenBank/DDBJ whole genome shotgun (WGS) entry which is preliminary data.</text>
</comment>
<feature type="region of interest" description="Disordered" evidence="1">
    <location>
        <begin position="1"/>
        <end position="20"/>
    </location>
</feature>